<dbReference type="InterPro" id="IPR011009">
    <property type="entry name" value="Kinase-like_dom_sf"/>
</dbReference>
<reference evidence="2 3" key="1">
    <citation type="journal article" date="2020" name="BMC Genomics">
        <title>Correction to: Identification and distribution of gene clusters required for synthesis of sphingolipid metabolism inhibitors in diverse species of the filamentous fungus Fusarium.</title>
        <authorList>
            <person name="Kim H.S."/>
            <person name="Lohmar J.M."/>
            <person name="Busman M."/>
            <person name="Brown D.W."/>
            <person name="Naumann T.A."/>
            <person name="Divon H.H."/>
            <person name="Lysoe E."/>
            <person name="Uhlig S."/>
            <person name="Proctor R.H."/>
        </authorList>
    </citation>
    <scope>NUCLEOTIDE SEQUENCE [LARGE SCALE GENOMIC DNA]</scope>
    <source>
        <strain evidence="2 3">NRRL 25214</strain>
    </source>
</reference>
<dbReference type="SMART" id="SM00220">
    <property type="entry name" value="S_TKc"/>
    <property type="match status" value="1"/>
</dbReference>
<organism evidence="2 3">
    <name type="scientific">Fusarium anthophilum</name>
    <dbReference type="NCBI Taxonomy" id="48485"/>
    <lineage>
        <taxon>Eukaryota</taxon>
        <taxon>Fungi</taxon>
        <taxon>Dikarya</taxon>
        <taxon>Ascomycota</taxon>
        <taxon>Pezizomycotina</taxon>
        <taxon>Sordariomycetes</taxon>
        <taxon>Hypocreomycetidae</taxon>
        <taxon>Hypocreales</taxon>
        <taxon>Nectriaceae</taxon>
        <taxon>Fusarium</taxon>
        <taxon>Fusarium fujikuroi species complex</taxon>
    </lineage>
</organism>
<dbReference type="PANTHER" id="PTHR24359:SF37">
    <property type="entry name" value="PROTEIN KINASE DOMAIN-CONTAINING PROTEIN"/>
    <property type="match status" value="1"/>
</dbReference>
<dbReference type="Proteomes" id="UP000573603">
    <property type="component" value="Unassembled WGS sequence"/>
</dbReference>
<dbReference type="Pfam" id="PF00069">
    <property type="entry name" value="Pkinase"/>
    <property type="match status" value="1"/>
</dbReference>
<gene>
    <name evidence="2" type="ORF">FANTH_8172</name>
</gene>
<keyword evidence="3" id="KW-1185">Reference proteome</keyword>
<dbReference type="EMBL" id="JABEVY010000190">
    <property type="protein sequence ID" value="KAF5243593.1"/>
    <property type="molecule type" value="Genomic_DNA"/>
</dbReference>
<evidence type="ECO:0000313" key="3">
    <source>
        <dbReference type="Proteomes" id="UP000573603"/>
    </source>
</evidence>
<dbReference type="PANTHER" id="PTHR24359">
    <property type="entry name" value="SERINE/THREONINE-PROTEIN KINASE SBK1"/>
    <property type="match status" value="1"/>
</dbReference>
<dbReference type="PROSITE" id="PS50011">
    <property type="entry name" value="PROTEIN_KINASE_DOM"/>
    <property type="match status" value="1"/>
</dbReference>
<comment type="caution">
    <text evidence="2">The sequence shown here is derived from an EMBL/GenBank/DDBJ whole genome shotgun (WGS) entry which is preliminary data.</text>
</comment>
<dbReference type="SUPFAM" id="SSF56112">
    <property type="entry name" value="Protein kinase-like (PK-like)"/>
    <property type="match status" value="1"/>
</dbReference>
<dbReference type="GO" id="GO:0004674">
    <property type="term" value="F:protein serine/threonine kinase activity"/>
    <property type="evidence" value="ECO:0007669"/>
    <property type="project" value="TreeGrafter"/>
</dbReference>
<sequence length="623" mass="70851">MDPSMLLNHEEALAHMSDMTTQSWPITRSRRPLVGGFHPVHSDAEGLREGLTDTEARGLDGNHESDKVSLRRMKTEGSVTEFAPFNTQARFPTSGRIRNALRKEPTLGDRIIKATVQSAHPDYRSKKFLPRNEISRLLTTEAVEKELTQCNRWRRYPVIGLLRPRKPNFQEEAQIICGELGANSVCKTYQKIFAILVLLKRASLIVSFRDKVCDDDLPLKLGDKVNTNVLTVITKNGQKVSLHGFRKKQSFYDKFIEKQWMVLSPYFQSCSPTNDTTQELSEYHIPPFTSWSLASDEGGFSWVFKVGIHAGHHDFRVSLRQATVTFLILPAFAVKKIKPRKARIDPEYEAIVLRHLKDRHPNLISLLTTYKHHGDYHFIFPWAEADLKKYWQTINPKPSGEERDATLKWLGVQCKGLADGLSSIHRYPTTSSSLHGRFTPPLDNPVGNASENAIHVLFGRHGDLKPQNILWFPEITATPGTVGGILKITDFGFSEFSSKSEVDRERRGFIANSPSYRAPEIDISTADNLIGPSYDIWALGCIYLEFLAWWLGGWDYVRSFANRRLDYDVALYNGRTERLRTDGFFFIINFEIPGKERVEIRKSVSKVSRSSIGVMQLSVDPVV</sequence>
<evidence type="ECO:0000313" key="2">
    <source>
        <dbReference type="EMBL" id="KAF5243593.1"/>
    </source>
</evidence>
<proteinExistence type="predicted"/>
<dbReference type="GO" id="GO:0005524">
    <property type="term" value="F:ATP binding"/>
    <property type="evidence" value="ECO:0007669"/>
    <property type="project" value="InterPro"/>
</dbReference>
<evidence type="ECO:0000259" key="1">
    <source>
        <dbReference type="PROSITE" id="PS50011"/>
    </source>
</evidence>
<dbReference type="InterPro" id="IPR000719">
    <property type="entry name" value="Prot_kinase_dom"/>
</dbReference>
<dbReference type="AlphaFoldDB" id="A0A8H4ZBX6"/>
<protein>
    <recommendedName>
        <fullName evidence="1">Protein kinase domain-containing protein</fullName>
    </recommendedName>
</protein>
<dbReference type="Gene3D" id="1.10.510.10">
    <property type="entry name" value="Transferase(Phosphotransferase) domain 1"/>
    <property type="match status" value="1"/>
</dbReference>
<name>A0A8H4ZBX6_9HYPO</name>
<accession>A0A8H4ZBX6</accession>
<feature type="domain" description="Protein kinase" evidence="1">
    <location>
        <begin position="289"/>
        <end position="623"/>
    </location>
</feature>